<evidence type="ECO:0000313" key="5">
    <source>
        <dbReference type="EMBL" id="KAK8736356.1"/>
    </source>
</evidence>
<feature type="domain" description="Fibronectin type-III" evidence="4">
    <location>
        <begin position="858"/>
        <end position="952"/>
    </location>
</feature>
<feature type="domain" description="Fibronectin type-III" evidence="4">
    <location>
        <begin position="1064"/>
        <end position="1152"/>
    </location>
</feature>
<feature type="compositionally biased region" description="Low complexity" evidence="2">
    <location>
        <begin position="150"/>
        <end position="173"/>
    </location>
</feature>
<keyword evidence="3" id="KW-0472">Membrane</keyword>
<feature type="region of interest" description="Disordered" evidence="2">
    <location>
        <begin position="355"/>
        <end position="473"/>
    </location>
</feature>
<dbReference type="CDD" id="cd00063">
    <property type="entry name" value="FN3"/>
    <property type="match status" value="9"/>
</dbReference>
<dbReference type="Pfam" id="PF00041">
    <property type="entry name" value="fn3"/>
    <property type="match status" value="6"/>
</dbReference>
<feature type="compositionally biased region" description="Basic residues" evidence="2">
    <location>
        <begin position="85"/>
        <end position="108"/>
    </location>
</feature>
<dbReference type="InterPro" id="IPR036116">
    <property type="entry name" value="FN3_sf"/>
</dbReference>
<dbReference type="SUPFAM" id="SSF49265">
    <property type="entry name" value="Fibronectin type III"/>
    <property type="match status" value="5"/>
</dbReference>
<dbReference type="InterPro" id="IPR050964">
    <property type="entry name" value="Striated_Muscle_Regulatory"/>
</dbReference>
<feature type="domain" description="Fibronectin type-III" evidence="4">
    <location>
        <begin position="763"/>
        <end position="854"/>
    </location>
</feature>
<dbReference type="PANTHER" id="PTHR13817:SF73">
    <property type="entry name" value="FIBRONECTIN TYPE-III DOMAIN-CONTAINING PROTEIN"/>
    <property type="match status" value="1"/>
</dbReference>
<gene>
    <name evidence="5" type="ORF">OTU49_004956</name>
</gene>
<organism evidence="5 6">
    <name type="scientific">Cherax quadricarinatus</name>
    <name type="common">Australian red claw crayfish</name>
    <dbReference type="NCBI Taxonomy" id="27406"/>
    <lineage>
        <taxon>Eukaryota</taxon>
        <taxon>Metazoa</taxon>
        <taxon>Ecdysozoa</taxon>
        <taxon>Arthropoda</taxon>
        <taxon>Crustacea</taxon>
        <taxon>Multicrustacea</taxon>
        <taxon>Malacostraca</taxon>
        <taxon>Eumalacostraca</taxon>
        <taxon>Eucarida</taxon>
        <taxon>Decapoda</taxon>
        <taxon>Pleocyemata</taxon>
        <taxon>Astacidea</taxon>
        <taxon>Parastacoidea</taxon>
        <taxon>Parastacidae</taxon>
        <taxon>Cherax</taxon>
    </lineage>
</organism>
<dbReference type="PANTHER" id="PTHR13817">
    <property type="entry name" value="TITIN"/>
    <property type="match status" value="1"/>
</dbReference>
<feature type="compositionally biased region" description="Basic and acidic residues" evidence="2">
    <location>
        <begin position="409"/>
        <end position="421"/>
    </location>
</feature>
<feature type="transmembrane region" description="Helical" evidence="3">
    <location>
        <begin position="1378"/>
        <end position="1400"/>
    </location>
</feature>
<feature type="compositionally biased region" description="Basic residues" evidence="2">
    <location>
        <begin position="135"/>
        <end position="145"/>
    </location>
</feature>
<comment type="caution">
    <text evidence="5">The sequence shown here is derived from an EMBL/GenBank/DDBJ whole genome shotgun (WGS) entry which is preliminary data.</text>
</comment>
<feature type="domain" description="Fibronectin type-III" evidence="4">
    <location>
        <begin position="577"/>
        <end position="667"/>
    </location>
</feature>
<feature type="compositionally biased region" description="Low complexity" evidence="2">
    <location>
        <begin position="215"/>
        <end position="227"/>
    </location>
</feature>
<feature type="compositionally biased region" description="Pro residues" evidence="2">
    <location>
        <begin position="367"/>
        <end position="405"/>
    </location>
</feature>
<evidence type="ECO:0000313" key="6">
    <source>
        <dbReference type="Proteomes" id="UP001445076"/>
    </source>
</evidence>
<reference evidence="5 6" key="1">
    <citation type="journal article" date="2024" name="BMC Genomics">
        <title>Genome assembly of redclaw crayfish (Cherax quadricarinatus) provides insights into its immune adaptation and hypoxia tolerance.</title>
        <authorList>
            <person name="Liu Z."/>
            <person name="Zheng J."/>
            <person name="Li H."/>
            <person name="Fang K."/>
            <person name="Wang S."/>
            <person name="He J."/>
            <person name="Zhou D."/>
            <person name="Weng S."/>
            <person name="Chi M."/>
            <person name="Gu Z."/>
            <person name="He J."/>
            <person name="Li F."/>
            <person name="Wang M."/>
        </authorList>
    </citation>
    <scope>NUCLEOTIDE SEQUENCE [LARGE SCALE GENOMIC DNA]</scope>
    <source>
        <strain evidence="5">ZL_2023a</strain>
    </source>
</reference>
<feature type="compositionally biased region" description="Polar residues" evidence="2">
    <location>
        <begin position="109"/>
        <end position="125"/>
    </location>
</feature>
<feature type="compositionally biased region" description="Acidic residues" evidence="2">
    <location>
        <begin position="460"/>
        <end position="470"/>
    </location>
</feature>
<dbReference type="PROSITE" id="PS50853">
    <property type="entry name" value="FN3"/>
    <property type="match status" value="9"/>
</dbReference>
<keyword evidence="3" id="KW-1133">Transmembrane helix</keyword>
<feature type="domain" description="Fibronectin type-III" evidence="4">
    <location>
        <begin position="1153"/>
        <end position="1249"/>
    </location>
</feature>
<feature type="region of interest" description="Disordered" evidence="2">
    <location>
        <begin position="757"/>
        <end position="784"/>
    </location>
</feature>
<feature type="compositionally biased region" description="Low complexity" evidence="2">
    <location>
        <begin position="436"/>
        <end position="445"/>
    </location>
</feature>
<dbReference type="EMBL" id="JARKIK010000044">
    <property type="protein sequence ID" value="KAK8736356.1"/>
    <property type="molecule type" value="Genomic_DNA"/>
</dbReference>
<dbReference type="Proteomes" id="UP001445076">
    <property type="component" value="Unassembled WGS sequence"/>
</dbReference>
<dbReference type="Gene3D" id="2.60.40.10">
    <property type="entry name" value="Immunoglobulins"/>
    <property type="match status" value="9"/>
</dbReference>
<feature type="region of interest" description="Disordered" evidence="2">
    <location>
        <begin position="1"/>
        <end position="237"/>
    </location>
</feature>
<accession>A0AAW0XAS7</accession>
<proteinExistence type="predicted"/>
<dbReference type="InterPro" id="IPR003961">
    <property type="entry name" value="FN3_dom"/>
</dbReference>
<keyword evidence="1" id="KW-0677">Repeat</keyword>
<feature type="compositionally biased region" description="Polar residues" evidence="2">
    <location>
        <begin position="228"/>
        <end position="237"/>
    </location>
</feature>
<evidence type="ECO:0000256" key="3">
    <source>
        <dbReference type="SAM" id="Phobius"/>
    </source>
</evidence>
<feature type="compositionally biased region" description="Low complexity" evidence="2">
    <location>
        <begin position="44"/>
        <end position="61"/>
    </location>
</feature>
<feature type="domain" description="Fibronectin type-III" evidence="4">
    <location>
        <begin position="482"/>
        <end position="573"/>
    </location>
</feature>
<evidence type="ECO:0000256" key="2">
    <source>
        <dbReference type="SAM" id="MobiDB-lite"/>
    </source>
</evidence>
<name>A0AAW0XAS7_CHEQU</name>
<feature type="domain" description="Fibronectin type-III" evidence="4">
    <location>
        <begin position="954"/>
        <end position="1063"/>
    </location>
</feature>
<dbReference type="SMART" id="SM00060">
    <property type="entry name" value="FN3"/>
    <property type="match status" value="9"/>
</dbReference>
<protein>
    <recommendedName>
        <fullName evidence="4">Fibronectin type-III domain-containing protein</fullName>
    </recommendedName>
</protein>
<evidence type="ECO:0000259" key="4">
    <source>
        <dbReference type="PROSITE" id="PS50853"/>
    </source>
</evidence>
<feature type="compositionally biased region" description="Gly residues" evidence="2">
    <location>
        <begin position="174"/>
        <end position="184"/>
    </location>
</feature>
<feature type="domain" description="Fibronectin type-III" evidence="4">
    <location>
        <begin position="1252"/>
        <end position="1349"/>
    </location>
</feature>
<sequence>MVKVREGGEPSPAPPPTVTLTPTPLSDTHHHSQSTPMGVPPSPASSLSASGPVSPASSVNSTGEAYAHDSPRPYYRTHGYQPWGRHPHNPSHRRHSPHHHHHYHHHHNTYQNGSGSSHGFYTHHQNGSGGPTHHTNGHHYHHTNSRNHYQSDGSYYSGYQGGHKSSYQDTYQGYQGGYHGGYSSGRGRHKSPRDEPWAPSLTMGRGRGGRFKTISPASRSRGASPRPHTSTQFFSSNSTLEEAMSSVTVEVGGSSGLVGGVEEGLLMGVGEEAGQHVVHLHINPGTTVNFTTEDGHVQRISGPASVRMVSTNSSPPIPLPVQVPPGHVVQQIVDETGTLRHVILSAQPVPMPMCPYGPNAGQGPPQFYGPPPGPPPQGYVQPYQPPPQYPPVMSPPLAQPSPPPVYSQKSERHVRQYDKPRNKYYQRQQHTHHNKSGSSSLHSTPPLSPKKEPPARKNEGEEEVQTEDGEDPRNSLQHLLSQVKPPKVIDVTPNEAVIQWSSPDLSSQPDDIPVSELLYEVFLNNNLYMSIPATQLTINGLKPATEYRVHLQCLCGGVRGDSSGVAVFLTHSTVPDAPQLPRMIQKSKTSLQFRWGPVKENGSRVTAFILELCGNNGEWSEVFRGRGKQHTVTKLQPQTRYRVRLAAVNEHGKSEYSPEAIAYTSGVVPSQPAPPVLEQASVTSLSLGWTKRPMEETYTLQMEDSLNGYGFRPVYNGRDTRVTCPGLRRNADYKFRLCAHNDEGTSPFSDITCYPTLPDRPKPPSAPTVKGRPKSTKLTLVWSPPSDNGGSRITGYRLEIDRDSGFECIYTGEGTETDCTELSPGKSYRVRVLCESLGGISDWSEVASVSTEAVCPGICQPPRLLGKPKASLLQLKWGNPEFDGGAPVTEFRIDMTSPNNERRQVYCGRDLECTVASLLPGRPYIFMVCGVNRMGPGQWSEPLEVVSGAGPPDAPHAPHLACRSPYSVHLAWEEPINNGAGIDQYNVQIAEVSCPHAESSESSSTCGDLESDLTFTSAYTGSALTTEVRNLAPATTYAFRVCCSNSAGVGPWSSHATVTTPAAPPAPVAYISSSPAATAVTLLWGEPANHGDPITHYVIEVGDKTVTTPGPETEYALNDLQPETLYRLRIQAVNSVGPGSFSGIHKVTTRALPPAPPTIELVKASYNSLKLKWGDGRNLDMLTYSLQMEFTNPHNGTREFYQVYNGTNQNYKVVRLEENTEYHLRICASNEAGIGPYSAVAHLSTTKAPPPPLKAPRITESPEGNHIVEWCSVRCPGEDSILYRLQVLQAGKDQDYYVVYTGDETSYALTGLEPHTGYYVRVCGVRVCGDGETMAGAYSSPALFNTPKPAPVMTTKTAANTTQEAGLQWHNLSDQQKAAAILVVFSLFCAVAAIGLHHFLAPDNGR</sequence>
<feature type="domain" description="Fibronectin type-III" evidence="4">
    <location>
        <begin position="671"/>
        <end position="759"/>
    </location>
</feature>
<dbReference type="PRINTS" id="PR00014">
    <property type="entry name" value="FNTYPEIII"/>
</dbReference>
<keyword evidence="6" id="KW-1185">Reference proteome</keyword>
<dbReference type="InterPro" id="IPR013783">
    <property type="entry name" value="Ig-like_fold"/>
</dbReference>
<feature type="compositionally biased region" description="Basic and acidic residues" evidence="2">
    <location>
        <begin position="449"/>
        <end position="459"/>
    </location>
</feature>
<keyword evidence="3" id="KW-0812">Transmembrane</keyword>
<evidence type="ECO:0000256" key="1">
    <source>
        <dbReference type="ARBA" id="ARBA00022737"/>
    </source>
</evidence>